<evidence type="ECO:0000256" key="9">
    <source>
        <dbReference type="ARBA" id="ARBA00023204"/>
    </source>
</evidence>
<keyword evidence="4" id="KW-0255">Endonuclease</keyword>
<evidence type="ECO:0000256" key="6">
    <source>
        <dbReference type="ARBA" id="ARBA00022801"/>
    </source>
</evidence>
<evidence type="ECO:0000313" key="14">
    <source>
        <dbReference type="Proteomes" id="UP000694865"/>
    </source>
</evidence>
<dbReference type="Gene3D" id="3.60.15.10">
    <property type="entry name" value="Ribonuclease Z/Hydroxyacylglutathione hydrolase-like"/>
    <property type="match status" value="1"/>
</dbReference>
<dbReference type="PANTHER" id="PTHR23240:SF8">
    <property type="entry name" value="PROTEIN ARTEMIS"/>
    <property type="match status" value="1"/>
</dbReference>
<dbReference type="Proteomes" id="UP000694865">
    <property type="component" value="Unplaced"/>
</dbReference>
<keyword evidence="5" id="KW-0227">DNA damage</keyword>
<keyword evidence="9" id="KW-0234">DNA repair</keyword>
<comment type="similarity">
    <text evidence="2">Belongs to the DNA repair metallo-beta-lactamase (DRMBL) family.</text>
</comment>
<keyword evidence="6" id="KW-0378">Hydrolase</keyword>
<name>A0ABM0M8P2_SACKO</name>
<accession>A0ABM0M8P2</accession>
<dbReference type="SUPFAM" id="SSF56281">
    <property type="entry name" value="Metallo-hydrolase/oxidoreductase"/>
    <property type="match status" value="1"/>
</dbReference>
<evidence type="ECO:0000256" key="4">
    <source>
        <dbReference type="ARBA" id="ARBA00022759"/>
    </source>
</evidence>
<feature type="domain" description="DNA repair metallo-beta-lactamase" evidence="13">
    <location>
        <begin position="253"/>
        <end position="340"/>
    </location>
</feature>
<dbReference type="PANTHER" id="PTHR23240">
    <property type="entry name" value="DNA CROSS-LINK REPAIR PROTEIN PSO2/SNM1-RELATED"/>
    <property type="match status" value="1"/>
</dbReference>
<dbReference type="InterPro" id="IPR011084">
    <property type="entry name" value="DRMBL"/>
</dbReference>
<evidence type="ECO:0000256" key="10">
    <source>
        <dbReference type="ARBA" id="ARBA00023242"/>
    </source>
</evidence>
<evidence type="ECO:0000256" key="12">
    <source>
        <dbReference type="ARBA" id="ARBA00042677"/>
    </source>
</evidence>
<organism evidence="14 15">
    <name type="scientific">Saccoglossus kowalevskii</name>
    <name type="common">Acorn worm</name>
    <dbReference type="NCBI Taxonomy" id="10224"/>
    <lineage>
        <taxon>Eukaryota</taxon>
        <taxon>Metazoa</taxon>
        <taxon>Hemichordata</taxon>
        <taxon>Enteropneusta</taxon>
        <taxon>Harrimaniidae</taxon>
        <taxon>Saccoglossus</taxon>
    </lineage>
</organism>
<dbReference type="RefSeq" id="XP_006816383.1">
    <property type="nucleotide sequence ID" value="XM_006816320.1"/>
</dbReference>
<evidence type="ECO:0000256" key="5">
    <source>
        <dbReference type="ARBA" id="ARBA00022763"/>
    </source>
</evidence>
<sequence>MAGSCIHCGDEFQKKVKGYRRQSIASRLKTSETVDNALVNVLKLKPITPLACCLFPHNIEEHWCLHVKFYCSDVTKELLIANSKYTYLKEYIITLSLENPTSITLKDEKQGKDDKLLVTMFAAGHCPGSVMFLFEGSHGNVLYTGDFRLAKGEAKRMHLLHSGSRVKDIKSIYLDTTFCSPDVMHLPSRVECLQALIELVDGWIYQSPKHMVRLTCKAKYGYEYLFVELSKHFNMQIHVSVNHFSYYNKVPDVSQYLTTEGKTTQIHACKWEDCKLEETASVLVIQPSTMWFIYNAKPGVVKKLDTHKYRVCFSFHSSCSEIRDFVGYLCPENVYPNVIPVGCSEEVVVNRSLVLMSPY</sequence>
<keyword evidence="7" id="KW-0269">Exonuclease</keyword>
<dbReference type="GeneID" id="102804331"/>
<keyword evidence="8" id="KW-0233">DNA recombination</keyword>
<keyword evidence="14" id="KW-1185">Reference proteome</keyword>
<evidence type="ECO:0000313" key="15">
    <source>
        <dbReference type="RefSeq" id="XP_006816383.1"/>
    </source>
</evidence>
<dbReference type="Gene3D" id="3.40.50.12650">
    <property type="match status" value="1"/>
</dbReference>
<evidence type="ECO:0000256" key="7">
    <source>
        <dbReference type="ARBA" id="ARBA00022839"/>
    </source>
</evidence>
<dbReference type="Pfam" id="PF07522">
    <property type="entry name" value="DRMBL"/>
    <property type="match status" value="1"/>
</dbReference>
<gene>
    <name evidence="15" type="primary">LOC102804331</name>
</gene>
<comment type="subcellular location">
    <subcellularLocation>
        <location evidence="1">Nucleus</location>
    </subcellularLocation>
</comment>
<evidence type="ECO:0000256" key="2">
    <source>
        <dbReference type="ARBA" id="ARBA00010304"/>
    </source>
</evidence>
<evidence type="ECO:0000256" key="8">
    <source>
        <dbReference type="ARBA" id="ARBA00023172"/>
    </source>
</evidence>
<protein>
    <recommendedName>
        <fullName evidence="11">Protein artemis</fullName>
    </recommendedName>
    <alternativeName>
        <fullName evidence="12">DNA cross-link repair 1C protein</fullName>
    </alternativeName>
</protein>
<evidence type="ECO:0000256" key="11">
    <source>
        <dbReference type="ARBA" id="ARBA00039759"/>
    </source>
</evidence>
<reference evidence="15" key="1">
    <citation type="submission" date="2025-08" db="UniProtKB">
        <authorList>
            <consortium name="RefSeq"/>
        </authorList>
    </citation>
    <scope>IDENTIFICATION</scope>
    <source>
        <tissue evidence="15">Testes</tissue>
    </source>
</reference>
<dbReference type="InterPro" id="IPR036866">
    <property type="entry name" value="RibonucZ/Hydroxyglut_hydro"/>
</dbReference>
<evidence type="ECO:0000256" key="1">
    <source>
        <dbReference type="ARBA" id="ARBA00004123"/>
    </source>
</evidence>
<proteinExistence type="inferred from homology"/>
<keyword evidence="10" id="KW-0539">Nucleus</keyword>
<evidence type="ECO:0000256" key="3">
    <source>
        <dbReference type="ARBA" id="ARBA00022722"/>
    </source>
</evidence>
<keyword evidence="3" id="KW-0540">Nuclease</keyword>
<evidence type="ECO:0000259" key="13">
    <source>
        <dbReference type="Pfam" id="PF07522"/>
    </source>
</evidence>